<dbReference type="GO" id="GO:0003964">
    <property type="term" value="F:RNA-directed DNA polymerase activity"/>
    <property type="evidence" value="ECO:0007669"/>
    <property type="project" value="UniProtKB-KW"/>
</dbReference>
<evidence type="ECO:0000313" key="2">
    <source>
        <dbReference type="EMBL" id="KAG7551449.1"/>
    </source>
</evidence>
<evidence type="ECO:0000313" key="3">
    <source>
        <dbReference type="Proteomes" id="UP000694240"/>
    </source>
</evidence>
<feature type="domain" description="Reverse transcriptase zinc-binding" evidence="1">
    <location>
        <begin position="60"/>
        <end position="144"/>
    </location>
</feature>
<dbReference type="EMBL" id="JAEFBK010000011">
    <property type="protein sequence ID" value="KAG7551449.1"/>
    <property type="molecule type" value="Genomic_DNA"/>
</dbReference>
<dbReference type="InterPro" id="IPR026960">
    <property type="entry name" value="RVT-Znf"/>
</dbReference>
<dbReference type="AlphaFoldDB" id="A0A8T1Z0I3"/>
<dbReference type="Proteomes" id="UP000694240">
    <property type="component" value="Chromosome 11"/>
</dbReference>
<organism evidence="2 3">
    <name type="scientific">Arabidopsis thaliana x Arabidopsis arenosa</name>
    <dbReference type="NCBI Taxonomy" id="1240361"/>
    <lineage>
        <taxon>Eukaryota</taxon>
        <taxon>Viridiplantae</taxon>
        <taxon>Streptophyta</taxon>
        <taxon>Embryophyta</taxon>
        <taxon>Tracheophyta</taxon>
        <taxon>Spermatophyta</taxon>
        <taxon>Magnoliopsida</taxon>
        <taxon>eudicotyledons</taxon>
        <taxon>Gunneridae</taxon>
        <taxon>Pentapetalae</taxon>
        <taxon>rosids</taxon>
        <taxon>malvids</taxon>
        <taxon>Brassicales</taxon>
        <taxon>Brassicaceae</taxon>
        <taxon>Camelineae</taxon>
        <taxon>Arabidopsis</taxon>
    </lineage>
</organism>
<name>A0A8T1Z0I3_9BRAS</name>
<accession>A0A8T1Z0I3</accession>
<protein>
    <submittedName>
        <fullName evidence="2">Reverse transcriptase zinc-binding domain</fullName>
    </submittedName>
</protein>
<dbReference type="Pfam" id="PF13966">
    <property type="entry name" value="zf-RVT"/>
    <property type="match status" value="1"/>
</dbReference>
<keyword evidence="2" id="KW-0808">Transferase</keyword>
<keyword evidence="3" id="KW-1185">Reference proteome</keyword>
<comment type="caution">
    <text evidence="2">The sequence shown here is derived from an EMBL/GenBank/DDBJ whole genome shotgun (WGS) entry which is preliminary data.</text>
</comment>
<keyword evidence="2" id="KW-0548">Nucleotidyltransferase</keyword>
<evidence type="ECO:0000259" key="1">
    <source>
        <dbReference type="Pfam" id="PF13966"/>
    </source>
</evidence>
<gene>
    <name evidence="2" type="ORF">ISN45_Aa06g021220</name>
</gene>
<proteinExistence type="predicted"/>
<keyword evidence="2" id="KW-0695">RNA-directed DNA polymerase</keyword>
<reference evidence="2 3" key="1">
    <citation type="submission" date="2020-12" db="EMBL/GenBank/DDBJ databases">
        <title>Concerted genomic and epigenomic changes stabilize Arabidopsis allopolyploids.</title>
        <authorList>
            <person name="Chen Z."/>
        </authorList>
    </citation>
    <scope>NUCLEOTIDE SEQUENCE [LARGE SCALE GENOMIC DNA]</scope>
    <source>
        <strain evidence="2">Allo738</strain>
        <tissue evidence="2">Leaf</tissue>
    </source>
</reference>
<sequence>MIPIFSTVESVLATHRRRTHRVEFLNNIEAEIDSQRQRGSLEEEDVVLWKHKGDKFRPRFSSKDTWYLTRELQPIKEWYKGIWFTHSTPKYSFMAWLAIQNRLSTGDRMVGWNMGAPTACTFCPEPMETRNHIFFECPYSAKVWRSLTHKLLDSMFTVQWDCILGFLVDNAQDALRLFLLRAHLTKTVDLLGEAVWLCRWPASPLRVVVGCPRSVDLAGALFIEEWAKFWDPGGS</sequence>